<dbReference type="HOGENOM" id="CLU_1227396_0_0_1"/>
<keyword evidence="2" id="KW-1185">Reference proteome</keyword>
<organism evidence="1 2">
    <name type="scientific">Paxillus rubicundulus Ve08.2h10</name>
    <dbReference type="NCBI Taxonomy" id="930991"/>
    <lineage>
        <taxon>Eukaryota</taxon>
        <taxon>Fungi</taxon>
        <taxon>Dikarya</taxon>
        <taxon>Basidiomycota</taxon>
        <taxon>Agaricomycotina</taxon>
        <taxon>Agaricomycetes</taxon>
        <taxon>Agaricomycetidae</taxon>
        <taxon>Boletales</taxon>
        <taxon>Paxilineae</taxon>
        <taxon>Paxillaceae</taxon>
        <taxon>Paxillus</taxon>
    </lineage>
</organism>
<sequence>LLEAHKSKNHRGQKGTALSNNDLALALQEDTIQTYGHKYSMTHSLWINTEIFSLHNNPGTNLTGSEHWVSQLTMEDSLKTELFRFIPDTHHVLMTHKHFGDHFGTGVSGVHSEMVSDDKACAAVIFGLDAQFFVGGYDHFSEPACCALILSPMNMYMKFAPILFPDVDATKLDTMLKLAKLVWVLKVSLFGKASLSSSFVPALKVKAKIWELRETSARMVAAAAIVISLFKSSHSLTSPQH</sequence>
<evidence type="ECO:0000313" key="2">
    <source>
        <dbReference type="Proteomes" id="UP000054538"/>
    </source>
</evidence>
<dbReference type="InParanoid" id="A0A0D0D5R7"/>
<reference evidence="1 2" key="1">
    <citation type="submission" date="2014-04" db="EMBL/GenBank/DDBJ databases">
        <authorList>
            <consortium name="DOE Joint Genome Institute"/>
            <person name="Kuo A."/>
            <person name="Kohler A."/>
            <person name="Jargeat P."/>
            <person name="Nagy L.G."/>
            <person name="Floudas D."/>
            <person name="Copeland A."/>
            <person name="Barry K.W."/>
            <person name="Cichocki N."/>
            <person name="Veneault-Fourrey C."/>
            <person name="LaButti K."/>
            <person name="Lindquist E.A."/>
            <person name="Lipzen A."/>
            <person name="Lundell T."/>
            <person name="Morin E."/>
            <person name="Murat C."/>
            <person name="Sun H."/>
            <person name="Tunlid A."/>
            <person name="Henrissat B."/>
            <person name="Grigoriev I.V."/>
            <person name="Hibbett D.S."/>
            <person name="Martin F."/>
            <person name="Nordberg H.P."/>
            <person name="Cantor M.N."/>
            <person name="Hua S.X."/>
        </authorList>
    </citation>
    <scope>NUCLEOTIDE SEQUENCE [LARGE SCALE GENOMIC DNA]</scope>
    <source>
        <strain evidence="1 2">Ve08.2h10</strain>
    </source>
</reference>
<protein>
    <submittedName>
        <fullName evidence="1">Uncharacterized protein</fullName>
    </submittedName>
</protein>
<feature type="non-terminal residue" evidence="1">
    <location>
        <position position="1"/>
    </location>
</feature>
<accession>A0A0D0D5R7</accession>
<dbReference type="STRING" id="930991.A0A0D0D5R7"/>
<dbReference type="EMBL" id="KN825320">
    <property type="protein sequence ID" value="KIK92052.1"/>
    <property type="molecule type" value="Genomic_DNA"/>
</dbReference>
<name>A0A0D0D5R7_9AGAM</name>
<dbReference type="Proteomes" id="UP000054538">
    <property type="component" value="Unassembled WGS sequence"/>
</dbReference>
<reference evidence="2" key="2">
    <citation type="submission" date="2015-01" db="EMBL/GenBank/DDBJ databases">
        <title>Evolutionary Origins and Diversification of the Mycorrhizal Mutualists.</title>
        <authorList>
            <consortium name="DOE Joint Genome Institute"/>
            <consortium name="Mycorrhizal Genomics Consortium"/>
            <person name="Kohler A."/>
            <person name="Kuo A."/>
            <person name="Nagy L.G."/>
            <person name="Floudas D."/>
            <person name="Copeland A."/>
            <person name="Barry K.W."/>
            <person name="Cichocki N."/>
            <person name="Veneault-Fourrey C."/>
            <person name="LaButti K."/>
            <person name="Lindquist E.A."/>
            <person name="Lipzen A."/>
            <person name="Lundell T."/>
            <person name="Morin E."/>
            <person name="Murat C."/>
            <person name="Riley R."/>
            <person name="Ohm R."/>
            <person name="Sun H."/>
            <person name="Tunlid A."/>
            <person name="Henrissat B."/>
            <person name="Grigoriev I.V."/>
            <person name="Hibbett D.S."/>
            <person name="Martin F."/>
        </authorList>
    </citation>
    <scope>NUCLEOTIDE SEQUENCE [LARGE SCALE GENOMIC DNA]</scope>
    <source>
        <strain evidence="2">Ve08.2h10</strain>
    </source>
</reference>
<dbReference type="AlphaFoldDB" id="A0A0D0D5R7"/>
<evidence type="ECO:0000313" key="1">
    <source>
        <dbReference type="EMBL" id="KIK92052.1"/>
    </source>
</evidence>
<gene>
    <name evidence="1" type="ORF">PAXRUDRAFT_148144</name>
</gene>
<proteinExistence type="predicted"/>
<dbReference type="OrthoDB" id="2693481at2759"/>